<feature type="region of interest" description="Disordered" evidence="6">
    <location>
        <begin position="25"/>
        <end position="56"/>
    </location>
</feature>
<evidence type="ECO:0000256" key="3">
    <source>
        <dbReference type="ARBA" id="ARBA00022898"/>
    </source>
</evidence>
<keyword evidence="3 5" id="KW-0663">Pyridoxal phosphate</keyword>
<dbReference type="EMBL" id="JAGIOO010000001">
    <property type="protein sequence ID" value="MBP2473463.1"/>
    <property type="molecule type" value="Genomic_DNA"/>
</dbReference>
<dbReference type="SUPFAM" id="SSF53383">
    <property type="entry name" value="PLP-dependent transferases"/>
    <property type="match status" value="1"/>
</dbReference>
<evidence type="ECO:0000256" key="5">
    <source>
        <dbReference type="RuleBase" id="RU000382"/>
    </source>
</evidence>
<dbReference type="InterPro" id="IPR015421">
    <property type="entry name" value="PyrdxlP-dep_Trfase_major"/>
</dbReference>
<dbReference type="Gene3D" id="3.40.640.10">
    <property type="entry name" value="Type I PLP-dependent aspartate aminotransferase-like (Major domain)"/>
    <property type="match status" value="1"/>
</dbReference>
<dbReference type="InterPro" id="IPR010977">
    <property type="entry name" value="Aromatic_deC"/>
</dbReference>
<comment type="similarity">
    <text evidence="5">Belongs to the group II decarboxylase family.</text>
</comment>
<keyword evidence="2" id="KW-0210">Decarboxylase</keyword>
<organism evidence="7 8">
    <name type="scientific">Crossiella equi</name>
    <dbReference type="NCBI Taxonomy" id="130796"/>
    <lineage>
        <taxon>Bacteria</taxon>
        <taxon>Bacillati</taxon>
        <taxon>Actinomycetota</taxon>
        <taxon>Actinomycetes</taxon>
        <taxon>Pseudonocardiales</taxon>
        <taxon>Pseudonocardiaceae</taxon>
        <taxon>Crossiella</taxon>
    </lineage>
</organism>
<dbReference type="InterPro" id="IPR002129">
    <property type="entry name" value="PyrdxlP-dep_de-COase"/>
</dbReference>
<protein>
    <submittedName>
        <fullName evidence="7">L-2,4-diaminobutyrate decarboxylase</fullName>
        <ecNumber evidence="7">4.1.1.86</ecNumber>
    </submittedName>
</protein>
<name>A0ABS5AA43_9PSEU</name>
<dbReference type="EC" id="4.1.1.86" evidence="7"/>
<feature type="compositionally biased region" description="Basic and acidic residues" evidence="6">
    <location>
        <begin position="36"/>
        <end position="46"/>
    </location>
</feature>
<dbReference type="PANTHER" id="PTHR11999:SF70">
    <property type="entry name" value="MIP05841P"/>
    <property type="match status" value="1"/>
</dbReference>
<dbReference type="GO" id="GO:0033983">
    <property type="term" value="F:diaminobutyrate decarboxylase activity"/>
    <property type="evidence" value="ECO:0007669"/>
    <property type="project" value="UniProtKB-EC"/>
</dbReference>
<reference evidence="7 8" key="1">
    <citation type="submission" date="2021-03" db="EMBL/GenBank/DDBJ databases">
        <title>Sequencing the genomes of 1000 actinobacteria strains.</title>
        <authorList>
            <person name="Klenk H.-P."/>
        </authorList>
    </citation>
    <scope>NUCLEOTIDE SEQUENCE [LARGE SCALE GENOMIC DNA]</scope>
    <source>
        <strain evidence="7 8">DSM 44580</strain>
    </source>
</reference>
<comment type="caution">
    <text evidence="7">The sequence shown here is derived from an EMBL/GenBank/DDBJ whole genome shotgun (WGS) entry which is preliminary data.</text>
</comment>
<dbReference type="Pfam" id="PF00282">
    <property type="entry name" value="Pyridoxal_deC"/>
    <property type="match status" value="1"/>
</dbReference>
<accession>A0ABS5AA43</accession>
<gene>
    <name evidence="7" type="ORF">JOF53_002335</name>
</gene>
<dbReference type="PRINTS" id="PR00800">
    <property type="entry name" value="YHDCRBOXLASE"/>
</dbReference>
<evidence type="ECO:0000313" key="8">
    <source>
        <dbReference type="Proteomes" id="UP001519363"/>
    </source>
</evidence>
<evidence type="ECO:0000313" key="7">
    <source>
        <dbReference type="EMBL" id="MBP2473463.1"/>
    </source>
</evidence>
<keyword evidence="4 5" id="KW-0456">Lyase</keyword>
<proteinExistence type="inferred from homology"/>
<dbReference type="InterPro" id="IPR015424">
    <property type="entry name" value="PyrdxlP-dep_Trfase"/>
</dbReference>
<dbReference type="Gene3D" id="3.90.1150.170">
    <property type="match status" value="2"/>
</dbReference>
<evidence type="ECO:0000256" key="1">
    <source>
        <dbReference type="ARBA" id="ARBA00001933"/>
    </source>
</evidence>
<dbReference type="Proteomes" id="UP001519363">
    <property type="component" value="Unassembled WGS sequence"/>
</dbReference>
<evidence type="ECO:0000256" key="4">
    <source>
        <dbReference type="ARBA" id="ARBA00023239"/>
    </source>
</evidence>
<evidence type="ECO:0000256" key="6">
    <source>
        <dbReference type="SAM" id="MobiDB-lite"/>
    </source>
</evidence>
<keyword evidence="8" id="KW-1185">Reference proteome</keyword>
<evidence type="ECO:0000256" key="2">
    <source>
        <dbReference type="ARBA" id="ARBA00022793"/>
    </source>
</evidence>
<sequence>MNLSSAHDWDALLADALPHLQALLDTQRSPTGHPVTGDDRALRERPAAPLPGTGDPLPEVLSGLRALLSTGGYLNGAHPQYFGYFHPRPLPVAVLGDAVAALLNQSPAAWRMGPAATALEHETLGWLAELVGYPVAGGPPGVFTSGGSTANLLALKLARDTALGRATQDTGITGSARLAFYVSADNHYSLPRALDVLGLGRDALRPVPVDAGGRVSVPALRARIAGDRAAGYTPACVIGLACATSTGAVDPLAELADLAAEQGLWFHVDGAAGVPFAAVPDTAAAFTGLDRADSVTVDPHKWLFTPYGLGCLLVRDSGELARSFRGGDRYWRAGDDPDPVLLTTEGARPWKSLGLWLAVRALGREGYTALLARNLRVARYLAERVRARPDLELLREPTLPVVCFRVLASDGHNERLCQALTDSGQFLLTTCQAEGRTWLRVAVNNTTTGTEHIDALLAALA</sequence>
<dbReference type="PANTHER" id="PTHR11999">
    <property type="entry name" value="GROUP II PYRIDOXAL-5-PHOSPHATE DECARBOXYLASE"/>
    <property type="match status" value="1"/>
</dbReference>
<dbReference type="RefSeq" id="WP_158103576.1">
    <property type="nucleotide sequence ID" value="NZ_JAGIOO010000001.1"/>
</dbReference>
<comment type="cofactor">
    <cofactor evidence="1 5">
        <name>pyridoxal 5'-phosphate</name>
        <dbReference type="ChEBI" id="CHEBI:597326"/>
    </cofactor>
</comment>